<dbReference type="InterPro" id="IPR027417">
    <property type="entry name" value="P-loop_NTPase"/>
</dbReference>
<reference evidence="4" key="1">
    <citation type="submission" date="2025-08" db="UniProtKB">
        <authorList>
            <consortium name="Ensembl"/>
        </authorList>
    </citation>
    <scope>IDENTIFICATION</scope>
</reference>
<dbReference type="SMART" id="SM00176">
    <property type="entry name" value="RAN"/>
    <property type="match status" value="1"/>
</dbReference>
<dbReference type="PROSITE" id="PS51419">
    <property type="entry name" value="RAB"/>
    <property type="match status" value="1"/>
</dbReference>
<dbReference type="Gene3D" id="3.40.50.300">
    <property type="entry name" value="P-loop containing nucleotide triphosphate hydrolases"/>
    <property type="match status" value="1"/>
</dbReference>
<comment type="similarity">
    <text evidence="1">Belongs to the small GTPase superfamily. Rab family.</text>
</comment>
<dbReference type="FunFam" id="3.40.50.300:FF:002685">
    <property type="entry name" value="RAB33A, member RAS oncogene family"/>
    <property type="match status" value="1"/>
</dbReference>
<keyword evidence="3" id="KW-0342">GTP-binding</keyword>
<evidence type="ECO:0000256" key="2">
    <source>
        <dbReference type="ARBA" id="ARBA00022741"/>
    </source>
</evidence>
<dbReference type="SMART" id="SM00174">
    <property type="entry name" value="RHO"/>
    <property type="match status" value="1"/>
</dbReference>
<dbReference type="GeneID" id="109527529"/>
<dbReference type="PRINTS" id="PR00449">
    <property type="entry name" value="RASTRNSFRMNG"/>
</dbReference>
<dbReference type="Pfam" id="PF00071">
    <property type="entry name" value="Ras"/>
    <property type="match status" value="1"/>
</dbReference>
<dbReference type="PANTHER" id="PTHR47978">
    <property type="match status" value="1"/>
</dbReference>
<dbReference type="SMART" id="SM00173">
    <property type="entry name" value="RAS"/>
    <property type="match status" value="1"/>
</dbReference>
<sequence length="236" mass="26692">MESSLELSNSLGSVSSLLSGCRTFKVLVIGDSAVGKTCLTHRLSAAQFPSCVEATIGVDFRERLLDVDGEMIKLQLWDTAGQERFRKSMVPHFYRNVHAVLFVYDITCRASFNSLTTWVEECRRNSLGQEVPRFLVGNKTDLRDVIRADGLVSQEQAKNFAKTHNMMFFETSAKCTSRPRCVREVPYQRDKVEDIVNAVGARLKRQKNPTAAYNPAYSGSFQVLNKKKEKEMWSCC</sequence>
<dbReference type="Ensembl" id="ENSHCOT00000016615.1">
    <property type="protein sequence ID" value="ENSHCOP00000010263.1"/>
    <property type="gene ID" value="ENSHCOG00000012834.1"/>
</dbReference>
<dbReference type="InterPro" id="IPR001806">
    <property type="entry name" value="Small_GTPase"/>
</dbReference>
<dbReference type="AlphaFoldDB" id="A0A3Q2XYS6"/>
<dbReference type="SUPFAM" id="SSF52540">
    <property type="entry name" value="P-loop containing nucleoside triphosphate hydrolases"/>
    <property type="match status" value="1"/>
</dbReference>
<evidence type="ECO:0000313" key="5">
    <source>
        <dbReference type="Proteomes" id="UP000264820"/>
    </source>
</evidence>
<dbReference type="PROSITE" id="PS51420">
    <property type="entry name" value="RHO"/>
    <property type="match status" value="1"/>
</dbReference>
<dbReference type="InterPro" id="IPR005225">
    <property type="entry name" value="Small_GTP-bd"/>
</dbReference>
<dbReference type="GeneTree" id="ENSGT00940000157090"/>
<keyword evidence="5" id="KW-1185">Reference proteome</keyword>
<dbReference type="RefSeq" id="XP_019745079.1">
    <property type="nucleotide sequence ID" value="XM_019889520.1"/>
</dbReference>
<dbReference type="KEGG" id="hcq:109527529"/>
<dbReference type="OMA" id="TCPASFS"/>
<keyword evidence="2" id="KW-0547">Nucleotide-binding</keyword>
<dbReference type="STRING" id="109280.ENSHCOP00000010263"/>
<accession>A0A3Q2XYS6</accession>
<dbReference type="PROSITE" id="PS51421">
    <property type="entry name" value="RAS"/>
    <property type="match status" value="1"/>
</dbReference>
<name>A0A3Q2XYS6_HIPCM</name>
<protein>
    <submittedName>
        <fullName evidence="4">RAB33B, member RAS onco family</fullName>
    </submittedName>
</protein>
<dbReference type="SMART" id="SM00175">
    <property type="entry name" value="RAB"/>
    <property type="match status" value="1"/>
</dbReference>
<evidence type="ECO:0000256" key="1">
    <source>
        <dbReference type="ARBA" id="ARBA00006270"/>
    </source>
</evidence>
<evidence type="ECO:0000256" key="3">
    <source>
        <dbReference type="ARBA" id="ARBA00023134"/>
    </source>
</evidence>
<dbReference type="OrthoDB" id="10006973at2759"/>
<organism evidence="4 5">
    <name type="scientific">Hippocampus comes</name>
    <name type="common">Tiger tail seahorse</name>
    <dbReference type="NCBI Taxonomy" id="109280"/>
    <lineage>
        <taxon>Eukaryota</taxon>
        <taxon>Metazoa</taxon>
        <taxon>Chordata</taxon>
        <taxon>Craniata</taxon>
        <taxon>Vertebrata</taxon>
        <taxon>Euteleostomi</taxon>
        <taxon>Actinopterygii</taxon>
        <taxon>Neopterygii</taxon>
        <taxon>Teleostei</taxon>
        <taxon>Neoteleostei</taxon>
        <taxon>Acanthomorphata</taxon>
        <taxon>Syngnathiaria</taxon>
        <taxon>Syngnathiformes</taxon>
        <taxon>Syngnathoidei</taxon>
        <taxon>Syngnathidae</taxon>
        <taxon>Hippocampus</taxon>
    </lineage>
</organism>
<dbReference type="Proteomes" id="UP000264820">
    <property type="component" value="Unplaced"/>
</dbReference>
<evidence type="ECO:0000313" key="4">
    <source>
        <dbReference type="Ensembl" id="ENSHCOP00000010263.1"/>
    </source>
</evidence>
<dbReference type="NCBIfam" id="TIGR00231">
    <property type="entry name" value="small_GTP"/>
    <property type="match status" value="1"/>
</dbReference>
<dbReference type="GO" id="GO:0003924">
    <property type="term" value="F:GTPase activity"/>
    <property type="evidence" value="ECO:0007669"/>
    <property type="project" value="InterPro"/>
</dbReference>
<proteinExistence type="inferred from homology"/>
<dbReference type="GO" id="GO:0005525">
    <property type="term" value="F:GTP binding"/>
    <property type="evidence" value="ECO:0007669"/>
    <property type="project" value="UniProtKB-KW"/>
</dbReference>
<reference evidence="4" key="2">
    <citation type="submission" date="2025-09" db="UniProtKB">
        <authorList>
            <consortium name="Ensembl"/>
        </authorList>
    </citation>
    <scope>IDENTIFICATION</scope>
</reference>